<comment type="caution">
    <text evidence="1">The sequence shown here is derived from an EMBL/GenBank/DDBJ whole genome shotgun (WGS) entry which is preliminary data.</text>
</comment>
<dbReference type="Proteomes" id="UP000886857">
    <property type="component" value="Unassembled WGS sequence"/>
</dbReference>
<gene>
    <name evidence="1" type="ORF">IAC73_05175</name>
</gene>
<accession>A0A9D1SWD3</accession>
<sequence>MFVALGVCLILLILTLPLPVEIRVYARVLPPRAYIGIKLFGVPIATVKIAPSGGELAAFVRGRRIGGGIGRGSAARALAALRSLMRAKVLKKFSLSVVTDGDAAWTALAAGGAAVLGSALSGRLRVYSGEGSPKAAAGLGLRVSALDISAAALAAKRAAGEGPPEEGK</sequence>
<protein>
    <submittedName>
        <fullName evidence="1">Uncharacterized protein</fullName>
    </submittedName>
</protein>
<reference evidence="1" key="2">
    <citation type="journal article" date="2021" name="PeerJ">
        <title>Extensive microbial diversity within the chicken gut microbiome revealed by metagenomics and culture.</title>
        <authorList>
            <person name="Gilroy R."/>
            <person name="Ravi A."/>
            <person name="Getino M."/>
            <person name="Pursley I."/>
            <person name="Horton D.L."/>
            <person name="Alikhan N.F."/>
            <person name="Baker D."/>
            <person name="Gharbi K."/>
            <person name="Hall N."/>
            <person name="Watson M."/>
            <person name="Adriaenssens E.M."/>
            <person name="Foster-Nyarko E."/>
            <person name="Jarju S."/>
            <person name="Secka A."/>
            <person name="Antonio M."/>
            <person name="Oren A."/>
            <person name="Chaudhuri R.R."/>
            <person name="La Ragione R."/>
            <person name="Hildebrand F."/>
            <person name="Pallen M.J."/>
        </authorList>
    </citation>
    <scope>NUCLEOTIDE SEQUENCE</scope>
    <source>
        <strain evidence="1">10406</strain>
    </source>
</reference>
<proteinExistence type="predicted"/>
<organism evidence="1 2">
    <name type="scientific">Candidatus Limadaptatus stercoripullorum</name>
    <dbReference type="NCBI Taxonomy" id="2840846"/>
    <lineage>
        <taxon>Bacteria</taxon>
        <taxon>Bacillati</taxon>
        <taxon>Bacillota</taxon>
        <taxon>Clostridia</taxon>
        <taxon>Eubacteriales</taxon>
        <taxon>Candidatus Limadaptatus</taxon>
    </lineage>
</organism>
<name>A0A9D1SWD3_9FIRM</name>
<reference evidence="1" key="1">
    <citation type="submission" date="2020-10" db="EMBL/GenBank/DDBJ databases">
        <authorList>
            <person name="Gilroy R."/>
        </authorList>
    </citation>
    <scope>NUCLEOTIDE SEQUENCE</scope>
    <source>
        <strain evidence="1">10406</strain>
    </source>
</reference>
<evidence type="ECO:0000313" key="1">
    <source>
        <dbReference type="EMBL" id="HIU99214.1"/>
    </source>
</evidence>
<dbReference type="EMBL" id="DVOE01000077">
    <property type="protein sequence ID" value="HIU99214.1"/>
    <property type="molecule type" value="Genomic_DNA"/>
</dbReference>
<evidence type="ECO:0000313" key="2">
    <source>
        <dbReference type="Proteomes" id="UP000886857"/>
    </source>
</evidence>
<dbReference type="AlphaFoldDB" id="A0A9D1SWD3"/>